<gene>
    <name evidence="10" type="ORF">SNE40_023500</name>
</gene>
<evidence type="ECO:0000256" key="1">
    <source>
        <dbReference type="ARBA" id="ARBA00010718"/>
    </source>
</evidence>
<keyword evidence="8" id="KW-0732">Signal</keyword>
<dbReference type="CDD" id="cd00326">
    <property type="entry name" value="alpha_CA"/>
    <property type="match status" value="1"/>
</dbReference>
<dbReference type="PANTHER" id="PTHR18952:SF265">
    <property type="entry name" value="CARBONIC ANHYDRASE"/>
    <property type="match status" value="1"/>
</dbReference>
<dbReference type="InterPro" id="IPR036398">
    <property type="entry name" value="CA_dom_sf"/>
</dbReference>
<feature type="domain" description="Alpha-carbonic anhydrase" evidence="9">
    <location>
        <begin position="132"/>
        <end position="448"/>
    </location>
</feature>
<keyword evidence="4" id="KW-0862">Zinc</keyword>
<feature type="signal peptide" evidence="8">
    <location>
        <begin position="1"/>
        <end position="20"/>
    </location>
</feature>
<sequence length="456" mass="49156">MGVLGICSLTIICFVYVSRAFPNIFPTGPTPVNNAPPTAQANPITQVGLFSSTATVSTTQTTVPPPVSTTQTTVPPPVSTTQTTVPPPVPTIQTTEPPPVTPAGPLPRPSSIVNAAGARTFPRLLCYAGGDSCFSYDINTKTGPGCWYAIDEPRNRCCDEGGSFQSPINLPASGMLPVIDKNSFLYYDVEENAGLTGRLENTGVSSKWIPEEFTAILKGAGDPTKVYVLDNIKIHFGAAGGRQTEHVIDGQPAMLYHGELQIVHFNQAYGNLATASQFADGVIIISLMLSSQEGEENEGLKEVIEKVADVSMFSLPGVDCKVSPADQFTAMLSATVTCPVTKTNFTFPDYLNLHTRGNVSLAMSPLTGVKVYPNVMLPKDPEFYSYQGSLTTPPCSEAVTWLVALQPIRVKPEIVEQLGMLESRQKMTPIRTHGNLRPLQTRTAQHDVTMVKYKQF</sequence>
<dbReference type="PANTHER" id="PTHR18952">
    <property type="entry name" value="CARBONIC ANHYDRASE"/>
    <property type="match status" value="1"/>
</dbReference>
<dbReference type="PROSITE" id="PS51144">
    <property type="entry name" value="ALPHA_CA_2"/>
    <property type="match status" value="1"/>
</dbReference>
<accession>A0AAN8J466</accession>
<dbReference type="GO" id="GO:0004089">
    <property type="term" value="F:carbonate dehydratase activity"/>
    <property type="evidence" value="ECO:0007669"/>
    <property type="project" value="UniProtKB-EC"/>
</dbReference>
<organism evidence="10 11">
    <name type="scientific">Patella caerulea</name>
    <name type="common">Rayed Mediterranean limpet</name>
    <dbReference type="NCBI Taxonomy" id="87958"/>
    <lineage>
        <taxon>Eukaryota</taxon>
        <taxon>Metazoa</taxon>
        <taxon>Spiralia</taxon>
        <taxon>Lophotrochozoa</taxon>
        <taxon>Mollusca</taxon>
        <taxon>Gastropoda</taxon>
        <taxon>Patellogastropoda</taxon>
        <taxon>Patelloidea</taxon>
        <taxon>Patellidae</taxon>
        <taxon>Patella</taxon>
    </lineage>
</organism>
<evidence type="ECO:0000256" key="8">
    <source>
        <dbReference type="SAM" id="SignalP"/>
    </source>
</evidence>
<dbReference type="AlphaFoldDB" id="A0AAN8J466"/>
<keyword evidence="5" id="KW-0456">Lyase</keyword>
<evidence type="ECO:0000313" key="10">
    <source>
        <dbReference type="EMBL" id="KAK6166895.1"/>
    </source>
</evidence>
<protein>
    <recommendedName>
        <fullName evidence="2">carbonic anhydrase</fullName>
        <ecNumber evidence="2">4.2.1.1</ecNumber>
    </recommendedName>
</protein>
<feature type="compositionally biased region" description="Pro residues" evidence="7">
    <location>
        <begin position="85"/>
        <end position="106"/>
    </location>
</feature>
<dbReference type="Pfam" id="PF00194">
    <property type="entry name" value="Carb_anhydrase"/>
    <property type="match status" value="2"/>
</dbReference>
<feature type="region of interest" description="Disordered" evidence="7">
    <location>
        <begin position="56"/>
        <end position="106"/>
    </location>
</feature>
<dbReference type="InterPro" id="IPR023561">
    <property type="entry name" value="Carbonic_anhydrase_a-class"/>
</dbReference>
<evidence type="ECO:0000256" key="2">
    <source>
        <dbReference type="ARBA" id="ARBA00012925"/>
    </source>
</evidence>
<feature type="compositionally biased region" description="Low complexity" evidence="7">
    <location>
        <begin position="56"/>
        <end position="84"/>
    </location>
</feature>
<evidence type="ECO:0000256" key="5">
    <source>
        <dbReference type="ARBA" id="ARBA00023239"/>
    </source>
</evidence>
<dbReference type="SUPFAM" id="SSF51069">
    <property type="entry name" value="Carbonic anhydrase"/>
    <property type="match status" value="1"/>
</dbReference>
<comment type="similarity">
    <text evidence="1">Belongs to the alpha-carbonic anhydrase family.</text>
</comment>
<evidence type="ECO:0000256" key="3">
    <source>
        <dbReference type="ARBA" id="ARBA00022723"/>
    </source>
</evidence>
<comment type="caution">
    <text evidence="10">The sequence shown here is derived from an EMBL/GenBank/DDBJ whole genome shotgun (WGS) entry which is preliminary data.</text>
</comment>
<dbReference type="InterPro" id="IPR001148">
    <property type="entry name" value="CA_dom"/>
</dbReference>
<evidence type="ECO:0000256" key="7">
    <source>
        <dbReference type="SAM" id="MobiDB-lite"/>
    </source>
</evidence>
<evidence type="ECO:0000313" key="11">
    <source>
        <dbReference type="Proteomes" id="UP001347796"/>
    </source>
</evidence>
<dbReference type="SMART" id="SM01057">
    <property type="entry name" value="Carb_anhydrase"/>
    <property type="match status" value="1"/>
</dbReference>
<keyword evidence="11" id="KW-1185">Reference proteome</keyword>
<evidence type="ECO:0000256" key="4">
    <source>
        <dbReference type="ARBA" id="ARBA00022833"/>
    </source>
</evidence>
<dbReference type="GO" id="GO:0008270">
    <property type="term" value="F:zinc ion binding"/>
    <property type="evidence" value="ECO:0007669"/>
    <property type="project" value="InterPro"/>
</dbReference>
<keyword evidence="3" id="KW-0479">Metal-binding</keyword>
<evidence type="ECO:0000256" key="6">
    <source>
        <dbReference type="ARBA" id="ARBA00048348"/>
    </source>
</evidence>
<dbReference type="Proteomes" id="UP001347796">
    <property type="component" value="Unassembled WGS sequence"/>
</dbReference>
<dbReference type="EC" id="4.2.1.1" evidence="2"/>
<comment type="catalytic activity">
    <reaction evidence="6">
        <text>hydrogencarbonate + H(+) = CO2 + H2O</text>
        <dbReference type="Rhea" id="RHEA:10748"/>
        <dbReference type="ChEBI" id="CHEBI:15377"/>
        <dbReference type="ChEBI" id="CHEBI:15378"/>
        <dbReference type="ChEBI" id="CHEBI:16526"/>
        <dbReference type="ChEBI" id="CHEBI:17544"/>
        <dbReference type="EC" id="4.2.1.1"/>
    </reaction>
</comment>
<dbReference type="EMBL" id="JAZGQO010000021">
    <property type="protein sequence ID" value="KAK6166895.1"/>
    <property type="molecule type" value="Genomic_DNA"/>
</dbReference>
<feature type="chain" id="PRO_5042959912" description="carbonic anhydrase" evidence="8">
    <location>
        <begin position="21"/>
        <end position="456"/>
    </location>
</feature>
<dbReference type="Gene3D" id="3.10.200.10">
    <property type="entry name" value="Alpha carbonic anhydrase"/>
    <property type="match status" value="1"/>
</dbReference>
<name>A0AAN8J466_PATCE</name>
<reference evidence="10 11" key="1">
    <citation type="submission" date="2024-01" db="EMBL/GenBank/DDBJ databases">
        <title>The genome of the rayed Mediterranean limpet Patella caerulea (Linnaeus, 1758).</title>
        <authorList>
            <person name="Anh-Thu Weber A."/>
            <person name="Halstead-Nussloch G."/>
        </authorList>
    </citation>
    <scope>NUCLEOTIDE SEQUENCE [LARGE SCALE GENOMIC DNA]</scope>
    <source>
        <strain evidence="10">AATW-2023a</strain>
        <tissue evidence="10">Whole specimen</tissue>
    </source>
</reference>
<proteinExistence type="inferred from homology"/>
<evidence type="ECO:0000259" key="9">
    <source>
        <dbReference type="PROSITE" id="PS51144"/>
    </source>
</evidence>